<protein>
    <submittedName>
        <fullName evidence="5">Outer membrane beta-barrel protein</fullName>
    </submittedName>
</protein>
<evidence type="ECO:0000313" key="6">
    <source>
        <dbReference type="Proteomes" id="UP001308005"/>
    </source>
</evidence>
<dbReference type="SUPFAM" id="SSF56925">
    <property type="entry name" value="OMPA-like"/>
    <property type="match status" value="1"/>
</dbReference>
<accession>A0ABU6CW65</accession>
<dbReference type="Pfam" id="PF01389">
    <property type="entry name" value="OmpA_membrane"/>
    <property type="match status" value="1"/>
</dbReference>
<dbReference type="Gene3D" id="2.40.160.20">
    <property type="match status" value="1"/>
</dbReference>
<feature type="chain" id="PRO_5045962114" evidence="3">
    <location>
        <begin position="22"/>
        <end position="207"/>
    </location>
</feature>
<evidence type="ECO:0000313" key="5">
    <source>
        <dbReference type="EMBL" id="MEB4591086.1"/>
    </source>
</evidence>
<sequence>MNKYLPSVSLAILLCSGAALAGSAKAPYVGAGLGWNSSLDDNSLNVACGVNGVACREVCDTDKAVNVYAGYPLSPNLAVEAGYTDMDYTARLADSTGAATGTQQSRALSLSAVGRKPLTSNVNLYGKLGGAVWKSKVNTTVGNASDTGVSPVVGAGVEYNFSEHWGAHLGWDRFFSVGDGSKLIENGTAHTVKDDVDTAMVGLHYNF</sequence>
<name>A0ABU6CW65_9GAMM</name>
<organism evidence="5 6">
    <name type="scientific">Candidatus Thiothrix phosphatis</name>
    <dbReference type="NCBI Taxonomy" id="3112415"/>
    <lineage>
        <taxon>Bacteria</taxon>
        <taxon>Pseudomonadati</taxon>
        <taxon>Pseudomonadota</taxon>
        <taxon>Gammaproteobacteria</taxon>
        <taxon>Thiotrichales</taxon>
        <taxon>Thiotrichaceae</taxon>
        <taxon>Thiothrix</taxon>
    </lineage>
</organism>
<dbReference type="RefSeq" id="WP_324694473.1">
    <property type="nucleotide sequence ID" value="NZ_JAYMYJ010000086.1"/>
</dbReference>
<reference evidence="5 6" key="2">
    <citation type="submission" date="2024-01" db="EMBL/GenBank/DDBJ databases">
        <authorList>
            <person name="Xie X."/>
        </authorList>
    </citation>
    <scope>NUCLEOTIDE SEQUENCE [LARGE SCALE GENOMIC DNA]</scope>
    <source>
        <strain evidence="5">SCUT-1</strain>
    </source>
</reference>
<feature type="domain" description="Outer membrane protein OmpA-like transmembrane" evidence="4">
    <location>
        <begin position="27"/>
        <end position="207"/>
    </location>
</feature>
<feature type="signal peptide" evidence="3">
    <location>
        <begin position="1"/>
        <end position="21"/>
    </location>
</feature>
<dbReference type="Proteomes" id="UP001308005">
    <property type="component" value="Unassembled WGS sequence"/>
</dbReference>
<evidence type="ECO:0000259" key="4">
    <source>
        <dbReference type="Pfam" id="PF01389"/>
    </source>
</evidence>
<dbReference type="EMBL" id="JAYMYJ010000086">
    <property type="protein sequence ID" value="MEB4591086.1"/>
    <property type="molecule type" value="Genomic_DNA"/>
</dbReference>
<keyword evidence="2" id="KW-0812">Transmembrane</keyword>
<evidence type="ECO:0000256" key="2">
    <source>
        <dbReference type="ARBA" id="ARBA00023114"/>
    </source>
</evidence>
<keyword evidence="2" id="KW-0406">Ion transport</keyword>
<comment type="similarity">
    <text evidence="1">Belongs to the outer membrane OOP (TC 1.B.6) superfamily. OmpA family.</text>
</comment>
<reference evidence="6" key="1">
    <citation type="submission" date="2023-07" db="EMBL/GenBank/DDBJ databases">
        <title>The carbon used by Thiothrix.</title>
        <authorList>
            <person name="Chen L."/>
        </authorList>
    </citation>
    <scope>NUCLEOTIDE SEQUENCE [LARGE SCALE GENOMIC DNA]</scope>
</reference>
<proteinExistence type="inferred from homology"/>
<gene>
    <name evidence="5" type="ORF">VSS37_08865</name>
</gene>
<keyword evidence="6" id="KW-1185">Reference proteome</keyword>
<evidence type="ECO:0000256" key="1">
    <source>
        <dbReference type="ARBA" id="ARBA00005710"/>
    </source>
</evidence>
<evidence type="ECO:0000256" key="3">
    <source>
        <dbReference type="SAM" id="SignalP"/>
    </source>
</evidence>
<comment type="caution">
    <text evidence="5">The sequence shown here is derived from an EMBL/GenBank/DDBJ whole genome shotgun (WGS) entry which is preliminary data.</text>
</comment>
<keyword evidence="2" id="KW-0813">Transport</keyword>
<dbReference type="InterPro" id="IPR011250">
    <property type="entry name" value="OMP/PagP_B-barrel"/>
</dbReference>
<keyword evidence="3" id="KW-0732">Signal</keyword>
<dbReference type="InterPro" id="IPR000498">
    <property type="entry name" value="OmpA-like_TM_dom"/>
</dbReference>
<keyword evidence="2" id="KW-0626">Porin</keyword>